<reference evidence="3 4" key="1">
    <citation type="submission" date="2019-10" db="EMBL/GenBank/DDBJ databases">
        <title>Two novel species isolated from a subtropical stream in China.</title>
        <authorList>
            <person name="Lu H."/>
        </authorList>
    </citation>
    <scope>NUCLEOTIDE SEQUENCE [LARGE SCALE GENOMIC DNA]</scope>
    <source>
        <strain evidence="3 4">FT103W</strain>
    </source>
</reference>
<evidence type="ECO:0008006" key="5">
    <source>
        <dbReference type="Google" id="ProtNLM"/>
    </source>
</evidence>
<dbReference type="PROSITE" id="PS51257">
    <property type="entry name" value="PROKAR_LIPOPROTEIN"/>
    <property type="match status" value="1"/>
</dbReference>
<evidence type="ECO:0000313" key="3">
    <source>
        <dbReference type="EMBL" id="MQA18821.1"/>
    </source>
</evidence>
<keyword evidence="2" id="KW-0732">Signal</keyword>
<feature type="compositionally biased region" description="Pro residues" evidence="1">
    <location>
        <begin position="28"/>
        <end position="38"/>
    </location>
</feature>
<dbReference type="AlphaFoldDB" id="A0A843S9B7"/>
<dbReference type="SUPFAM" id="SSF75011">
    <property type="entry name" value="3-carboxy-cis,cis-mucoante lactonizing enzyme"/>
    <property type="match status" value="1"/>
</dbReference>
<evidence type="ECO:0000313" key="4">
    <source>
        <dbReference type="Proteomes" id="UP000444318"/>
    </source>
</evidence>
<feature type="chain" id="PRO_5032985143" description="IPT/TIG domain-containing protein" evidence="2">
    <location>
        <begin position="27"/>
        <end position="685"/>
    </location>
</feature>
<evidence type="ECO:0000256" key="1">
    <source>
        <dbReference type="SAM" id="MobiDB-lite"/>
    </source>
</evidence>
<proteinExistence type="predicted"/>
<dbReference type="EMBL" id="WHUF01000001">
    <property type="protein sequence ID" value="MQA18821.1"/>
    <property type="molecule type" value="Genomic_DNA"/>
</dbReference>
<protein>
    <recommendedName>
        <fullName evidence="5">IPT/TIG domain-containing protein</fullName>
    </recommendedName>
</protein>
<name>A0A843S9B7_9BURK</name>
<evidence type="ECO:0000256" key="2">
    <source>
        <dbReference type="SAM" id="SignalP"/>
    </source>
</evidence>
<accession>A0A843S9B7</accession>
<dbReference type="RefSeq" id="WP_152802089.1">
    <property type="nucleotide sequence ID" value="NZ_WHUF01000001.1"/>
</dbReference>
<gene>
    <name evidence="3" type="ORF">GEV01_04760</name>
</gene>
<dbReference type="InterPro" id="IPR015943">
    <property type="entry name" value="WD40/YVTN_repeat-like_dom_sf"/>
</dbReference>
<keyword evidence="4" id="KW-1185">Reference proteome</keyword>
<feature type="region of interest" description="Disordered" evidence="1">
    <location>
        <begin position="22"/>
        <end position="44"/>
    </location>
</feature>
<dbReference type="Gene3D" id="2.130.10.10">
    <property type="entry name" value="YVTN repeat-like/Quinoprotein amine dehydrogenase"/>
    <property type="match status" value="1"/>
</dbReference>
<sequence length="685" mass="72489">MKKIVACIFAALLSACGGGGSSTSPGATPVPTPPPTPNTPATADDRCLTLSPNPLSLALTQGSPAAVQVQATANCNFPDIINVAVVDKNGAFSANISLTAASQYSYTARLQTLPSLAAGSYDGMLEIHLCKDDPKICSRPHSGSPWHLPYHIQVKQAAAPIIWSIQEPPAIVANSNSTQASLTTQTAVGLSGAGPAQWYATTTAPWLKLVRSAGITNSSSLQFAVDPIEFAKLPNFADHKAIVTISANATDAPSTTTTVTLKKNIAELNYAGPYTMQPGQSAQIRLRGRGLASLNDLGQALQVNGISISNPRLISDTEITVQASSAGIAGTARFAIANAMGLDTDSAILKIVAPTSYGYQAFASEGYKGTLRFDVERQALLLVNRGDQKVLRYAYTGGSWLQSNINIAGADDAALSPDGKSLLVTSTSGLLSLLDPATLALQASYQGGPYAIGTYVSPRLAMLNDGRALFPQGNQWNIMATFDVRTRQFGHLGGSYYSGPWFSLSGDGERLVMSQSASVSPMPPMQYFDAANSVIRDVPDPDLYFFSTSSQNRDGSRIILDDRELRDNTFKLLGKFAPPSGPYALSYAYGSALASDSMRSYVMYLGPSTDPTLKPRIYVFDTSKAVSGVFPVLGYFEVPDSPTSCLPDAYCDPRMSTVVSPDGKTLFFAGNKNVLVIPVPSVLQH</sequence>
<feature type="signal peptide" evidence="2">
    <location>
        <begin position="1"/>
        <end position="26"/>
    </location>
</feature>
<comment type="caution">
    <text evidence="3">The sequence shown here is derived from an EMBL/GenBank/DDBJ whole genome shotgun (WGS) entry which is preliminary data.</text>
</comment>
<dbReference type="Proteomes" id="UP000444318">
    <property type="component" value="Unassembled WGS sequence"/>
</dbReference>
<organism evidence="3 4">
    <name type="scientific">Rugamonas rivuli</name>
    <dbReference type="NCBI Taxonomy" id="2743358"/>
    <lineage>
        <taxon>Bacteria</taxon>
        <taxon>Pseudomonadati</taxon>
        <taxon>Pseudomonadota</taxon>
        <taxon>Betaproteobacteria</taxon>
        <taxon>Burkholderiales</taxon>
        <taxon>Oxalobacteraceae</taxon>
        <taxon>Telluria group</taxon>
        <taxon>Rugamonas</taxon>
    </lineage>
</organism>